<accession>A0ACC0HN88</accession>
<evidence type="ECO:0000313" key="2">
    <source>
        <dbReference type="Proteomes" id="UP001060215"/>
    </source>
</evidence>
<comment type="caution">
    <text evidence="1">The sequence shown here is derived from an EMBL/GenBank/DDBJ whole genome shotgun (WGS) entry which is preliminary data.</text>
</comment>
<keyword evidence="2" id="KW-1185">Reference proteome</keyword>
<organism evidence="1 2">
    <name type="scientific">Camellia lanceoleosa</name>
    <dbReference type="NCBI Taxonomy" id="1840588"/>
    <lineage>
        <taxon>Eukaryota</taxon>
        <taxon>Viridiplantae</taxon>
        <taxon>Streptophyta</taxon>
        <taxon>Embryophyta</taxon>
        <taxon>Tracheophyta</taxon>
        <taxon>Spermatophyta</taxon>
        <taxon>Magnoliopsida</taxon>
        <taxon>eudicotyledons</taxon>
        <taxon>Gunneridae</taxon>
        <taxon>Pentapetalae</taxon>
        <taxon>asterids</taxon>
        <taxon>Ericales</taxon>
        <taxon>Theaceae</taxon>
        <taxon>Camellia</taxon>
    </lineage>
</organism>
<name>A0ACC0HN88_9ERIC</name>
<gene>
    <name evidence="1" type="ORF">LOK49_LG05G00295</name>
</gene>
<proteinExistence type="predicted"/>
<evidence type="ECO:0000313" key="1">
    <source>
        <dbReference type="EMBL" id="KAI8013992.1"/>
    </source>
</evidence>
<dbReference type="Proteomes" id="UP001060215">
    <property type="component" value="Chromosome 4"/>
</dbReference>
<reference evidence="1 2" key="1">
    <citation type="journal article" date="2022" name="Plant J.">
        <title>Chromosome-level genome of Camellia lanceoleosa provides a valuable resource for understanding genome evolution and self-incompatibility.</title>
        <authorList>
            <person name="Gong W."/>
            <person name="Xiao S."/>
            <person name="Wang L."/>
            <person name="Liao Z."/>
            <person name="Chang Y."/>
            <person name="Mo W."/>
            <person name="Hu G."/>
            <person name="Li W."/>
            <person name="Zhao G."/>
            <person name="Zhu H."/>
            <person name="Hu X."/>
            <person name="Ji K."/>
            <person name="Xiang X."/>
            <person name="Song Q."/>
            <person name="Yuan D."/>
            <person name="Jin S."/>
            <person name="Zhang L."/>
        </authorList>
    </citation>
    <scope>NUCLEOTIDE SEQUENCE [LARGE SCALE GENOMIC DNA]</scope>
    <source>
        <strain evidence="1">SQ_2022a</strain>
    </source>
</reference>
<protein>
    <submittedName>
        <fullName evidence="1">Uncharacterized protein</fullName>
    </submittedName>
</protein>
<dbReference type="EMBL" id="CM045761">
    <property type="protein sequence ID" value="KAI8013992.1"/>
    <property type="molecule type" value="Genomic_DNA"/>
</dbReference>
<sequence>MPTKTVAIKVLKSTDLSNYWEIHVQVPIKPNESMIRSYGLIKTIGQAFGAHVAWPAPLVISQVMNASREYLYK</sequence>